<feature type="region of interest" description="Disordered" evidence="2">
    <location>
        <begin position="77"/>
        <end position="120"/>
    </location>
</feature>
<dbReference type="Pfam" id="PF13087">
    <property type="entry name" value="AAA_12"/>
    <property type="match status" value="1"/>
</dbReference>
<name>A0A0B8N3P4_9NOCA</name>
<dbReference type="GO" id="GO:0004386">
    <property type="term" value="F:helicase activity"/>
    <property type="evidence" value="ECO:0007669"/>
    <property type="project" value="InterPro"/>
</dbReference>
<dbReference type="PANTHER" id="PTHR10887">
    <property type="entry name" value="DNA2/NAM7 HELICASE FAMILY"/>
    <property type="match status" value="1"/>
</dbReference>
<gene>
    <name evidence="6" type="ORF">NS506_03237</name>
    <name evidence="7" type="ORF">NSK11_contig00037-0044</name>
</gene>
<dbReference type="Pfam" id="PF13086">
    <property type="entry name" value="AAA_11"/>
    <property type="match status" value="1"/>
</dbReference>
<dbReference type="InterPro" id="IPR027417">
    <property type="entry name" value="P-loop_NTPase"/>
</dbReference>
<evidence type="ECO:0000313" key="9">
    <source>
        <dbReference type="Proteomes" id="UP000180166"/>
    </source>
</evidence>
<reference evidence="7 8" key="2">
    <citation type="journal article" date="2016" name="Genome Announc.">
        <title>Draft Genome Sequence of Erythromycin- and Oxytetracycline-Sensitive Nocardia seriolae Strain U-1 (NBRC 110359).</title>
        <authorList>
            <person name="Imajoh M."/>
            <person name="Sukeda M."/>
            <person name="Shimizu M."/>
            <person name="Yamane J."/>
            <person name="Ohnishi K."/>
            <person name="Oshima S."/>
        </authorList>
    </citation>
    <scope>NUCLEOTIDE SEQUENCE [LARGE SCALE GENOMIC DNA]</scope>
    <source>
        <strain evidence="7 8">U-1</strain>
    </source>
</reference>
<evidence type="ECO:0000313" key="7">
    <source>
        <dbReference type="EMBL" id="GAP28523.1"/>
    </source>
</evidence>
<keyword evidence="8" id="KW-1185">Reference proteome</keyword>
<dbReference type="KEGG" id="nsr:NS506_03237"/>
<evidence type="ECO:0000313" key="8">
    <source>
        <dbReference type="Proteomes" id="UP000037179"/>
    </source>
</evidence>
<feature type="region of interest" description="Disordered" evidence="2">
    <location>
        <begin position="1480"/>
        <end position="1509"/>
    </location>
</feature>
<feature type="compositionally biased region" description="Acidic residues" evidence="2">
    <location>
        <begin position="1497"/>
        <end position="1509"/>
    </location>
</feature>
<dbReference type="EMBL" id="CP017839">
    <property type="protein sequence ID" value="APA97290.1"/>
    <property type="molecule type" value="Genomic_DNA"/>
</dbReference>
<feature type="compositionally biased region" description="Basic and acidic residues" evidence="2">
    <location>
        <begin position="99"/>
        <end position="110"/>
    </location>
</feature>
<dbReference type="EMBL" id="BBYQ01000037">
    <property type="protein sequence ID" value="GAP28523.1"/>
    <property type="molecule type" value="Genomic_DNA"/>
</dbReference>
<dbReference type="Pfam" id="PF18741">
    <property type="entry name" value="MTES_1575"/>
    <property type="match status" value="1"/>
</dbReference>
<dbReference type="InterPro" id="IPR041679">
    <property type="entry name" value="DNA2/NAM7-like_C"/>
</dbReference>
<dbReference type="Gene3D" id="3.40.960.10">
    <property type="entry name" value="VSR Endonuclease"/>
    <property type="match status" value="1"/>
</dbReference>
<reference evidence="6 9" key="3">
    <citation type="submission" date="2016-10" db="EMBL/GenBank/DDBJ databases">
        <title>Genome sequence of Nocardia seriolae strain EM150506, isolated from Anguila japonica.</title>
        <authorList>
            <person name="Han H.-J."/>
        </authorList>
    </citation>
    <scope>NUCLEOTIDE SEQUENCE [LARGE SCALE GENOMIC DNA]</scope>
    <source>
        <strain evidence="6 9">EM150506</strain>
    </source>
</reference>
<dbReference type="PANTHER" id="PTHR10887:SF495">
    <property type="entry name" value="HELICASE SENATAXIN ISOFORM X1-RELATED"/>
    <property type="match status" value="1"/>
</dbReference>
<organism evidence="7 8">
    <name type="scientific">Nocardia seriolae</name>
    <dbReference type="NCBI Taxonomy" id="37332"/>
    <lineage>
        <taxon>Bacteria</taxon>
        <taxon>Bacillati</taxon>
        <taxon>Actinomycetota</taxon>
        <taxon>Actinomycetes</taxon>
        <taxon>Mycobacteriales</taxon>
        <taxon>Nocardiaceae</taxon>
        <taxon>Nocardia</taxon>
    </lineage>
</organism>
<proteinExistence type="predicted"/>
<feature type="coiled-coil region" evidence="1">
    <location>
        <begin position="461"/>
        <end position="488"/>
    </location>
</feature>
<evidence type="ECO:0000313" key="6">
    <source>
        <dbReference type="EMBL" id="APA97290.1"/>
    </source>
</evidence>
<evidence type="ECO:0000256" key="1">
    <source>
        <dbReference type="SAM" id="Coils"/>
    </source>
</evidence>
<reference evidence="8" key="1">
    <citation type="submission" date="2015-07" db="EMBL/GenBank/DDBJ databases">
        <title>Nocardia seriolae U-1 whole genome shotgun sequence.</title>
        <authorList>
            <person name="Imajoh M."/>
            <person name="Fukumoto Y."/>
            <person name="Sukeda M."/>
            <person name="Yamane J."/>
            <person name="Yamasaki K."/>
            <person name="Shimizu M."/>
            <person name="Ohnishi K."/>
            <person name="Oshima S."/>
        </authorList>
    </citation>
    <scope>NUCLEOTIDE SEQUENCE [LARGE SCALE GENOMIC DNA]</scope>
    <source>
        <strain evidence="8">U-1</strain>
    </source>
</reference>
<feature type="domain" description="DNA2/NAM7 helicase helicase" evidence="3">
    <location>
        <begin position="361"/>
        <end position="439"/>
    </location>
</feature>
<feature type="domain" description="DNA2/NAM7 helicase-like C-terminal" evidence="4">
    <location>
        <begin position="1145"/>
        <end position="1330"/>
    </location>
</feature>
<dbReference type="OrthoDB" id="9757917at2"/>
<feature type="domain" description="Restriction endonuclease type II-like" evidence="5">
    <location>
        <begin position="1380"/>
        <end position="1473"/>
    </location>
</feature>
<dbReference type="Proteomes" id="UP000037179">
    <property type="component" value="Unassembled WGS sequence"/>
</dbReference>
<evidence type="ECO:0000256" key="2">
    <source>
        <dbReference type="SAM" id="MobiDB-lite"/>
    </source>
</evidence>
<dbReference type="InterPro" id="IPR047187">
    <property type="entry name" value="SF1_C_Upf1"/>
</dbReference>
<evidence type="ECO:0000259" key="3">
    <source>
        <dbReference type="Pfam" id="PF13086"/>
    </source>
</evidence>
<dbReference type="SUPFAM" id="SSF52980">
    <property type="entry name" value="Restriction endonuclease-like"/>
    <property type="match status" value="1"/>
</dbReference>
<sequence>MTSPGELEAKALRSTIGLVDYLSDLTDSSARKPLRDITADRSGVIEELLWTDDFPHGIGLDPDTDDLLLTIHPIPKNSPPRLPRELTGKVEPSVITKADGPEPRLRRDTETSDSAGQSDAPIQRAFDDWLRVWRSWAEEERRLAPRRTVYEKLETAAKTMEQRDDEYEFVLAIGLVTISAEGGDDGRCRHLLTEQVLPTLDRTGTIRLGRPGKRRMEDREIFEGLAAYHQDRGKTVKDDLQAADECVLTVRTIDGLRQWLGLAVDEIFEFEETRSQSTDFDSNPHFAPAPALILRRRSQERVAEAYRRIGEALRQPGAEVPVALAQIVVETERADRERWLDQQGAVRGDVLGHDPLFPLDTNDEQLRVLDLLRTEIGVVVQGPPGTGKTHTIANLISALLAQGQRVLVTSQKDQALRVLRDKIPAELRHLCVLLTGGSKDASIELQQGLDTLSTAIASTDAAALTTEARRLSDKRTELKARNVVLNARISDLRSGESKVYEPVIAGCGDLYRGTLSEIVHEVKVTAARHDWMPSVPAAADDRPSLSPAEWAELRCLLLDGLLPDRRVHADQTLPSVGELPSPAEIANLVSAERESATDVESELDESAALLGRLTDDDLSHLRIAANSMWELLHRYGLAGQISPGHQWVARAVDDRLGGRNAGMWTGPLQKMNEPARMLSALNAISGAGFVIELRAPITYQYLGAARACSHGGAVLLDFLKGGGKLKARFASKEQKEGQPFLDWVVVDGRAPDSPETLQAALDMVQAEISAIQLSRSWFESGIPVVAGVQFAARTNQILQELAEHARMLAAIGEIHQARDRIAEVLGRYSIPLPLYDIASIRTVLQAVPGAEKHAQLTRAKRRIEQVRADITALASTPNSCIELTHAVEAVARRDVERYAQALGSLDAVRTQQIREQRAYQLEQTLTGTHPRLLTLLHTTYTDSEWEDRDIAAAWAWSKAQQFVGRSRTAEHEHELLDEYEANEAEIKLLSASLVAVEAQAACLRRLTDDQQRALNAYRTHMSKIGAGSGRKTREFRRAARAAMTKAQDAVPTWVVPLPNLLDNIEADHNRFDVVIVDEASQVGIEHLYLLWMAPRVIVVGDDKQCTPGTSTLGLLDQVFARNDEHLAEVDEDIRRLLTSRSNLYEVLSARSGKDALVRLREHFRCVPEIINWSSRQFYDDGSGRGGLIALRERRHDALPPLRVTRVEGGHTEGRDIRRRNPIEAKLLVETLVRCLDDPAYDGKTFGIVVLQSMKFHIQLLENLINESISPEVRETREIRVGTAPNFQGDERDVIFLSMVVTDSPRMISSEIYRQAYNVAATRAKDQLWLFTSVGMDQLRPGCLRASLLGYMLDPPSVFGDSKSVDEVSESKRTPPFESLFEQRVFRILRSRGYHVVAQYPVGSRRLDLVVVGNDGRIAVECDGHYWHTDVTAQANDARRDRELFRMGWTTIRIRESEFEFDPDRAMIPVWKALEDKGIAPGAIDGASRQPWQPSALADEDESDEEGTQS</sequence>
<protein>
    <submittedName>
        <fullName evidence="7">Uncharacterized protein</fullName>
    </submittedName>
</protein>
<dbReference type="SUPFAM" id="SSF52540">
    <property type="entry name" value="P-loop containing nucleoside triphosphate hydrolases"/>
    <property type="match status" value="1"/>
</dbReference>
<dbReference type="RefSeq" id="WP_081986192.1">
    <property type="nucleotide sequence ID" value="NZ_AP028459.1"/>
</dbReference>
<evidence type="ECO:0000259" key="5">
    <source>
        <dbReference type="Pfam" id="PF18741"/>
    </source>
</evidence>
<keyword evidence="1" id="KW-0175">Coiled coil</keyword>
<evidence type="ECO:0000259" key="4">
    <source>
        <dbReference type="Pfam" id="PF13087"/>
    </source>
</evidence>
<dbReference type="InterPro" id="IPR041677">
    <property type="entry name" value="DNA2/NAM7_AAA_11"/>
</dbReference>
<dbReference type="Gene3D" id="3.40.50.300">
    <property type="entry name" value="P-loop containing nucleotide triphosphate hydrolases"/>
    <property type="match status" value="3"/>
</dbReference>
<dbReference type="CDD" id="cd18808">
    <property type="entry name" value="SF1_C_Upf1"/>
    <property type="match status" value="1"/>
</dbReference>
<dbReference type="InterPro" id="IPR011335">
    <property type="entry name" value="Restrct_endonuc-II-like"/>
</dbReference>
<accession>A0A0B8N3P4</accession>
<dbReference type="InterPro" id="IPR049468">
    <property type="entry name" value="Restrct_endonuc-II-like_dom"/>
</dbReference>
<dbReference type="Proteomes" id="UP000180166">
    <property type="component" value="Chromosome"/>
</dbReference>
<dbReference type="InterPro" id="IPR045055">
    <property type="entry name" value="DNA2/NAM7-like"/>
</dbReference>